<comment type="caution">
    <text evidence="3">The sequence shown here is derived from an EMBL/GenBank/DDBJ whole genome shotgun (WGS) entry which is preliminary data.</text>
</comment>
<feature type="chain" id="PRO_5017207148" evidence="2">
    <location>
        <begin position="28"/>
        <end position="136"/>
    </location>
</feature>
<dbReference type="Proteomes" id="UP000265955">
    <property type="component" value="Unassembled WGS sequence"/>
</dbReference>
<reference evidence="4" key="1">
    <citation type="submission" date="2018-09" db="EMBL/GenBank/DDBJ databases">
        <authorList>
            <person name="Zhu H."/>
        </authorList>
    </citation>
    <scope>NUCLEOTIDE SEQUENCE [LARGE SCALE GENOMIC DNA]</scope>
    <source>
        <strain evidence="4">K1R23-30</strain>
    </source>
</reference>
<gene>
    <name evidence="3" type="ORF">D3871_19985</name>
</gene>
<feature type="signal peptide" evidence="2">
    <location>
        <begin position="1"/>
        <end position="27"/>
    </location>
</feature>
<feature type="compositionally biased region" description="Basic and acidic residues" evidence="1">
    <location>
        <begin position="56"/>
        <end position="67"/>
    </location>
</feature>
<proteinExistence type="predicted"/>
<evidence type="ECO:0000313" key="3">
    <source>
        <dbReference type="EMBL" id="RJF95664.1"/>
    </source>
</evidence>
<dbReference type="EMBL" id="QYUO01000002">
    <property type="protein sequence ID" value="RJF95664.1"/>
    <property type="molecule type" value="Genomic_DNA"/>
</dbReference>
<sequence>MMHHAAPICIPIIALLMACPASSLAQAAPGERAPVDAGAIIMPPKTDPGAVTRPPENADPKAIDRPPNRGSPGLTEKPPTGAEPRAAVKGRKMDGAGGRQPGKTQNRNEATAVTREESKEDDCRGPADLCKQQSPR</sequence>
<organism evidence="3 4">
    <name type="scientific">Noviherbaspirillum saxi</name>
    <dbReference type="NCBI Taxonomy" id="2320863"/>
    <lineage>
        <taxon>Bacteria</taxon>
        <taxon>Pseudomonadati</taxon>
        <taxon>Pseudomonadota</taxon>
        <taxon>Betaproteobacteria</taxon>
        <taxon>Burkholderiales</taxon>
        <taxon>Oxalobacteraceae</taxon>
        <taxon>Noviherbaspirillum</taxon>
    </lineage>
</organism>
<evidence type="ECO:0000256" key="2">
    <source>
        <dbReference type="SAM" id="SignalP"/>
    </source>
</evidence>
<feature type="compositionally biased region" description="Polar residues" evidence="1">
    <location>
        <begin position="102"/>
        <end position="111"/>
    </location>
</feature>
<dbReference type="RefSeq" id="WP_119770813.1">
    <property type="nucleotide sequence ID" value="NZ_QYUO01000002.1"/>
</dbReference>
<dbReference type="AlphaFoldDB" id="A0A3A3FKE7"/>
<keyword evidence="4" id="KW-1185">Reference proteome</keyword>
<evidence type="ECO:0000256" key="1">
    <source>
        <dbReference type="SAM" id="MobiDB-lite"/>
    </source>
</evidence>
<feature type="region of interest" description="Disordered" evidence="1">
    <location>
        <begin position="36"/>
        <end position="136"/>
    </location>
</feature>
<feature type="compositionally biased region" description="Basic and acidic residues" evidence="1">
    <location>
        <begin position="114"/>
        <end position="125"/>
    </location>
</feature>
<accession>A0A3A3FKE7</accession>
<evidence type="ECO:0000313" key="4">
    <source>
        <dbReference type="Proteomes" id="UP000265955"/>
    </source>
</evidence>
<protein>
    <submittedName>
        <fullName evidence="3">Uncharacterized protein</fullName>
    </submittedName>
</protein>
<keyword evidence="2" id="KW-0732">Signal</keyword>
<name>A0A3A3FKE7_9BURK</name>